<evidence type="ECO:0000313" key="1">
    <source>
        <dbReference type="EMBL" id="MBX42515.1"/>
    </source>
</evidence>
<keyword evidence="1" id="KW-0269">Exonuclease</keyword>
<name>A0A2P2NJ79_RHIMU</name>
<dbReference type="EMBL" id="GGEC01062031">
    <property type="protein sequence ID" value="MBX42515.1"/>
    <property type="molecule type" value="Transcribed_RNA"/>
</dbReference>
<dbReference type="GO" id="GO:0004519">
    <property type="term" value="F:endonuclease activity"/>
    <property type="evidence" value="ECO:0007669"/>
    <property type="project" value="UniProtKB-KW"/>
</dbReference>
<keyword evidence="1" id="KW-0540">Nuclease</keyword>
<proteinExistence type="predicted"/>
<sequence length="78" mass="9685">MQGRLLEYTLRIIVCRLWLSIHLHRTLEYHEIFMLRSQQDRFINLWNCRSKREHGNIERGNPDWPFRTGNTHFSTWMK</sequence>
<keyword evidence="1" id="KW-0378">Hydrolase</keyword>
<dbReference type="AlphaFoldDB" id="A0A2P2NJ79"/>
<organism evidence="1">
    <name type="scientific">Rhizophora mucronata</name>
    <name type="common">Asiatic mangrove</name>
    <dbReference type="NCBI Taxonomy" id="61149"/>
    <lineage>
        <taxon>Eukaryota</taxon>
        <taxon>Viridiplantae</taxon>
        <taxon>Streptophyta</taxon>
        <taxon>Embryophyta</taxon>
        <taxon>Tracheophyta</taxon>
        <taxon>Spermatophyta</taxon>
        <taxon>Magnoliopsida</taxon>
        <taxon>eudicotyledons</taxon>
        <taxon>Gunneridae</taxon>
        <taxon>Pentapetalae</taxon>
        <taxon>rosids</taxon>
        <taxon>fabids</taxon>
        <taxon>Malpighiales</taxon>
        <taxon>Rhizophoraceae</taxon>
        <taxon>Rhizophora</taxon>
    </lineage>
</organism>
<dbReference type="GO" id="GO:0004527">
    <property type="term" value="F:exonuclease activity"/>
    <property type="evidence" value="ECO:0007669"/>
    <property type="project" value="UniProtKB-KW"/>
</dbReference>
<keyword evidence="1" id="KW-0255">Endonuclease</keyword>
<accession>A0A2P2NJ79</accession>
<protein>
    <submittedName>
        <fullName evidence="1">Endonuclease/exonuclease/phosphatase family protein</fullName>
    </submittedName>
</protein>
<reference evidence="1" key="1">
    <citation type="submission" date="2018-02" db="EMBL/GenBank/DDBJ databases">
        <title>Rhizophora mucronata_Transcriptome.</title>
        <authorList>
            <person name="Meera S.P."/>
            <person name="Sreeshan A."/>
            <person name="Augustine A."/>
        </authorList>
    </citation>
    <scope>NUCLEOTIDE SEQUENCE</scope>
    <source>
        <tissue evidence="1">Leaf</tissue>
    </source>
</reference>